<evidence type="ECO:0000256" key="1">
    <source>
        <dbReference type="ARBA" id="ARBA00001933"/>
    </source>
</evidence>
<dbReference type="GO" id="GO:0006535">
    <property type="term" value="P:cysteine biosynthetic process from serine"/>
    <property type="evidence" value="ECO:0007669"/>
    <property type="project" value="TreeGrafter"/>
</dbReference>
<dbReference type="Proteomes" id="UP000422232">
    <property type="component" value="Chromosome"/>
</dbReference>
<comment type="cofactor">
    <cofactor evidence="1 5">
        <name>pyridoxal 5'-phosphate</name>
        <dbReference type="ChEBI" id="CHEBI:597326"/>
    </cofactor>
</comment>
<dbReference type="GO" id="GO:0005737">
    <property type="term" value="C:cytoplasm"/>
    <property type="evidence" value="ECO:0007669"/>
    <property type="project" value="TreeGrafter"/>
</dbReference>
<dbReference type="GO" id="GO:0030170">
    <property type="term" value="F:pyridoxal phosphate binding"/>
    <property type="evidence" value="ECO:0007669"/>
    <property type="project" value="InterPro"/>
</dbReference>
<keyword evidence="4 5" id="KW-0663">Pyridoxal phosphate</keyword>
<dbReference type="PANTHER" id="PTHR43797:SF2">
    <property type="entry name" value="HOMOCYSTEINE_CYSTEINE SYNTHASE"/>
    <property type="match status" value="1"/>
</dbReference>
<evidence type="ECO:0000256" key="4">
    <source>
        <dbReference type="ARBA" id="ARBA00022898"/>
    </source>
</evidence>
<gene>
    <name evidence="6" type="primary">mdeA</name>
    <name evidence="6" type="ORF">Psal009_01131</name>
</gene>
<keyword evidence="6" id="KW-0456">Lyase</keyword>
<dbReference type="InterPro" id="IPR015421">
    <property type="entry name" value="PyrdxlP-dep_Trfase_major"/>
</dbReference>
<name>A0A9Q6LTM9_PISSA</name>
<dbReference type="Pfam" id="PF01053">
    <property type="entry name" value="Cys_Met_Meta_PP"/>
    <property type="match status" value="1"/>
</dbReference>
<comment type="similarity">
    <text evidence="2 5">Belongs to the trans-sulfuration enzymes family.</text>
</comment>
<dbReference type="GO" id="GO:0003961">
    <property type="term" value="F:O-acetylhomoserine aminocarboxypropyltransferase activity"/>
    <property type="evidence" value="ECO:0007669"/>
    <property type="project" value="TreeGrafter"/>
</dbReference>
<organism evidence="6 7">
    <name type="scientific">Piscirickettsia salmonis</name>
    <dbReference type="NCBI Taxonomy" id="1238"/>
    <lineage>
        <taxon>Bacteria</taxon>
        <taxon>Pseudomonadati</taxon>
        <taxon>Pseudomonadota</taxon>
        <taxon>Gammaproteobacteria</taxon>
        <taxon>Thiotrichales</taxon>
        <taxon>Piscirickettsiaceae</taxon>
        <taxon>Piscirickettsia</taxon>
    </lineage>
</organism>
<dbReference type="GO" id="GO:0019346">
    <property type="term" value="P:transsulfuration"/>
    <property type="evidence" value="ECO:0007669"/>
    <property type="project" value="InterPro"/>
</dbReference>
<evidence type="ECO:0000256" key="2">
    <source>
        <dbReference type="ARBA" id="ARBA00009077"/>
    </source>
</evidence>
<dbReference type="EMBL" id="CP038908">
    <property type="protein sequence ID" value="QGO05246.1"/>
    <property type="molecule type" value="Genomic_DNA"/>
</dbReference>
<dbReference type="InterPro" id="IPR015424">
    <property type="entry name" value="PyrdxlP-dep_Trfase"/>
</dbReference>
<dbReference type="Gene3D" id="3.90.1150.10">
    <property type="entry name" value="Aspartate Aminotransferase, domain 1"/>
    <property type="match status" value="1"/>
</dbReference>
<evidence type="ECO:0000256" key="5">
    <source>
        <dbReference type="RuleBase" id="RU362118"/>
    </source>
</evidence>
<sequence length="451" mass="49485">MQTSTDHVARAQEYMQGVNKAIAQAKSWSFDTVATRGIYTTEEALANNQGSLIEPVYLTSAQSFADDKEMLAAVEYKIPRWVYSRISNPSLYYLEATLGLLESYGCEFVASACTTSSGMAAIVAAIEPLLVRKEQEWNAPFNFVSSSHVYGGTFQQFSVRQKEKGCQVRWAAPWANISEWEEKIDKYTRFVYIEVPSNPNVTLCDIKALATLCDQYDIPLVVDATLATPALFRPLAWGADIVIHSLSKSMTASGLSIGGVLLSRPNIRGYYLSDEVKNDYATYVKLEPHRDNGSCISPLQAIITLSEVRSLRSRTWQMSSSALKVAAFLESHAGVEKVLYPGLKSHPQYGLAEELMQLVDSDESSHGGLLSFCVKGGHLSACETLNRLGVVSRALDLGRVKSVANIPAISTHQQQGDTGRELASIPSNLIRLSIGLENPQDIINDLEQALS</sequence>
<dbReference type="SUPFAM" id="SSF53383">
    <property type="entry name" value="PLP-dependent transferases"/>
    <property type="match status" value="1"/>
</dbReference>
<dbReference type="InterPro" id="IPR000277">
    <property type="entry name" value="Cys/Met-Metab_PyrdxlP-dep_enz"/>
</dbReference>
<evidence type="ECO:0000256" key="3">
    <source>
        <dbReference type="ARBA" id="ARBA00022679"/>
    </source>
</evidence>
<dbReference type="AlphaFoldDB" id="A0A9Q6LTM9"/>
<dbReference type="InterPro" id="IPR006235">
    <property type="entry name" value="OAc-hSer/O-AcSer_sulfhydrylase"/>
</dbReference>
<dbReference type="GeneID" id="66741725"/>
<dbReference type="Gene3D" id="3.40.640.10">
    <property type="entry name" value="Type I PLP-dependent aspartate aminotransferase-like (Major domain)"/>
    <property type="match status" value="1"/>
</dbReference>
<dbReference type="InterPro" id="IPR015422">
    <property type="entry name" value="PyrdxlP-dep_Trfase_small"/>
</dbReference>
<proteinExistence type="inferred from homology"/>
<dbReference type="GO" id="GO:0071269">
    <property type="term" value="P:L-homocysteine biosynthetic process"/>
    <property type="evidence" value="ECO:0007669"/>
    <property type="project" value="TreeGrafter"/>
</dbReference>
<dbReference type="RefSeq" id="WP_016209658.1">
    <property type="nucleotide sequence ID" value="NZ_CP012413.1"/>
</dbReference>
<protein>
    <submittedName>
        <fullName evidence="6">Methionine gamma-lyase</fullName>
        <ecNumber evidence="6">4.4.1.11</ecNumber>
    </submittedName>
</protein>
<dbReference type="GO" id="GO:0004124">
    <property type="term" value="F:cysteine synthase activity"/>
    <property type="evidence" value="ECO:0007669"/>
    <property type="project" value="TreeGrafter"/>
</dbReference>
<accession>A0A9Q6LTM9</accession>
<keyword evidence="7" id="KW-1185">Reference proteome</keyword>
<reference evidence="6 7" key="1">
    <citation type="submission" date="2019-04" db="EMBL/GenBank/DDBJ databases">
        <title>Complete genome sequencing of Piscirickettsia salmonis strain Psal-009.</title>
        <authorList>
            <person name="Schober I."/>
            <person name="Bunk B."/>
            <person name="Sproer C."/>
            <person name="Carril G.P."/>
            <person name="Riedel T."/>
            <person name="Flores-Herrera P.A."/>
            <person name="Nourdin-Galindo G."/>
            <person name="Marshall S.H."/>
            <person name="Overmann J."/>
        </authorList>
    </citation>
    <scope>NUCLEOTIDE SEQUENCE [LARGE SCALE GENOMIC DNA]</scope>
    <source>
        <strain evidence="6 7">Psal-009</strain>
    </source>
</reference>
<dbReference type="GO" id="GO:0018826">
    <property type="term" value="F:methionine gamma-lyase activity"/>
    <property type="evidence" value="ECO:0007669"/>
    <property type="project" value="UniProtKB-EC"/>
</dbReference>
<dbReference type="PANTHER" id="PTHR43797">
    <property type="entry name" value="HOMOCYSTEINE/CYSTEINE SYNTHASE"/>
    <property type="match status" value="1"/>
</dbReference>
<dbReference type="EC" id="4.4.1.11" evidence="6"/>
<dbReference type="PIRSF" id="PIRSF001434">
    <property type="entry name" value="CGS"/>
    <property type="match status" value="1"/>
</dbReference>
<keyword evidence="3" id="KW-0808">Transferase</keyword>
<evidence type="ECO:0000313" key="7">
    <source>
        <dbReference type="Proteomes" id="UP000422232"/>
    </source>
</evidence>
<evidence type="ECO:0000313" key="6">
    <source>
        <dbReference type="EMBL" id="QGO05246.1"/>
    </source>
</evidence>